<gene>
    <name evidence="1" type="ORF">E1I69_11645</name>
</gene>
<name>A0A4S3PS17_9BACI</name>
<proteinExistence type="predicted"/>
<protein>
    <submittedName>
        <fullName evidence="1">Uncharacterized protein</fullName>
    </submittedName>
</protein>
<accession>A0A4S3PS17</accession>
<dbReference type="AlphaFoldDB" id="A0A4S3PS17"/>
<organism evidence="1 2">
    <name type="scientific">Bacillus timonensis</name>
    <dbReference type="NCBI Taxonomy" id="1033734"/>
    <lineage>
        <taxon>Bacteria</taxon>
        <taxon>Bacillati</taxon>
        <taxon>Bacillota</taxon>
        <taxon>Bacilli</taxon>
        <taxon>Bacillales</taxon>
        <taxon>Bacillaceae</taxon>
        <taxon>Bacillus</taxon>
    </lineage>
</organism>
<dbReference type="RefSeq" id="WP_136379789.1">
    <property type="nucleotide sequence ID" value="NZ_SLUB01000018.1"/>
</dbReference>
<dbReference type="Proteomes" id="UP000306477">
    <property type="component" value="Unassembled WGS sequence"/>
</dbReference>
<reference evidence="1 2" key="1">
    <citation type="journal article" date="2019" name="Indoor Air">
        <title>Impacts of indoor surface finishes on bacterial viability.</title>
        <authorList>
            <person name="Hu J."/>
            <person name="Maamar S.B."/>
            <person name="Glawe A.J."/>
            <person name="Gottel N."/>
            <person name="Gilbert J.A."/>
            <person name="Hartmann E.M."/>
        </authorList>
    </citation>
    <scope>NUCLEOTIDE SEQUENCE [LARGE SCALE GENOMIC DNA]</scope>
    <source>
        <strain evidence="1 2">AF060A6</strain>
    </source>
</reference>
<evidence type="ECO:0000313" key="2">
    <source>
        <dbReference type="Proteomes" id="UP000306477"/>
    </source>
</evidence>
<keyword evidence="2" id="KW-1185">Reference proteome</keyword>
<sequence length="68" mass="7740">MIVKYLNKGNEFIEFNLNNDLSGFISALQASETIDVNSNTYQLEGFELRTIGEDNSVLHQLLVFLTEK</sequence>
<comment type="caution">
    <text evidence="1">The sequence shown here is derived from an EMBL/GenBank/DDBJ whole genome shotgun (WGS) entry which is preliminary data.</text>
</comment>
<evidence type="ECO:0000313" key="1">
    <source>
        <dbReference type="EMBL" id="THE12348.1"/>
    </source>
</evidence>
<dbReference type="EMBL" id="SLUB01000018">
    <property type="protein sequence ID" value="THE12348.1"/>
    <property type="molecule type" value="Genomic_DNA"/>
</dbReference>